<gene>
    <name evidence="3" type="ORF">PPERSA_04950</name>
</gene>
<dbReference type="Pfam" id="PF16670">
    <property type="entry name" value="PI-PLC-C1"/>
    <property type="match status" value="1"/>
</dbReference>
<evidence type="ECO:0000256" key="2">
    <source>
        <dbReference type="SAM" id="Phobius"/>
    </source>
</evidence>
<evidence type="ECO:0000313" key="3">
    <source>
        <dbReference type="EMBL" id="KRX06337.1"/>
    </source>
</evidence>
<dbReference type="EMBL" id="LDAU01000096">
    <property type="protein sequence ID" value="KRX06337.1"/>
    <property type="molecule type" value="Genomic_DNA"/>
</dbReference>
<keyword evidence="2" id="KW-0812">Transmembrane</keyword>
<name>A0A0V0QVX3_PSEPJ</name>
<evidence type="ECO:0000313" key="4">
    <source>
        <dbReference type="Proteomes" id="UP000054937"/>
    </source>
</evidence>
<dbReference type="InParanoid" id="A0A0V0QVX3"/>
<dbReference type="GO" id="GO:0008081">
    <property type="term" value="F:phosphoric diester hydrolase activity"/>
    <property type="evidence" value="ECO:0007669"/>
    <property type="project" value="InterPro"/>
</dbReference>
<dbReference type="SUPFAM" id="SSF51695">
    <property type="entry name" value="PLC-like phosphodiesterases"/>
    <property type="match status" value="1"/>
</dbReference>
<comment type="caution">
    <text evidence="3">The sequence shown here is derived from an EMBL/GenBank/DDBJ whole genome shotgun (WGS) entry which is preliminary data.</text>
</comment>
<organism evidence="3 4">
    <name type="scientific">Pseudocohnilembus persalinus</name>
    <name type="common">Ciliate</name>
    <dbReference type="NCBI Taxonomy" id="266149"/>
    <lineage>
        <taxon>Eukaryota</taxon>
        <taxon>Sar</taxon>
        <taxon>Alveolata</taxon>
        <taxon>Ciliophora</taxon>
        <taxon>Intramacronucleata</taxon>
        <taxon>Oligohymenophorea</taxon>
        <taxon>Scuticociliatia</taxon>
        <taxon>Philasterida</taxon>
        <taxon>Pseudocohnilembidae</taxon>
        <taxon>Pseudocohnilembus</taxon>
    </lineage>
</organism>
<protein>
    <submittedName>
        <fullName evidence="3">PLC-like phosphodiesterase, TIM beta/alpha-barrel domain</fullName>
    </submittedName>
</protein>
<dbReference type="InterPro" id="IPR032075">
    <property type="entry name" value="PI-PLC-C1"/>
</dbReference>
<keyword evidence="2" id="KW-1133">Transmembrane helix</keyword>
<proteinExistence type="predicted"/>
<keyword evidence="4" id="KW-1185">Reference proteome</keyword>
<dbReference type="GO" id="GO:0006629">
    <property type="term" value="P:lipid metabolic process"/>
    <property type="evidence" value="ECO:0007669"/>
    <property type="project" value="InterPro"/>
</dbReference>
<sequence length="435" mass="51008">MSEKMIKLEKKYQNQPEFKLCTAKTANTLSRPSSEDSNNSNENNKNHDIFGFEKDIQQIAIDVTKGAFTQTESVPVVNKNKYNFNLKNIIIIVLILVSIYLSTIIADLSHYKKQKQLNSHKFDDVDFSLNISYEDFYEQTKLKPLSQLQAKCSHNSFEAGNYYEQLNFNKNTPYQGGSLMLEFDIMHDIQENSEEYGYYMSHLQESHDGQTLLDGLQQVQDFHNQNQDHLPIFLTINIKPQLRNLEYGFNPEKFYYGLERTIVSALNINDIYTPAELLNGEKNLFEAVTNNGYPQVQQLLGKIFIVLDVSQEDNNDPLFYQFYENYINQVEQSLMWGTLDTKLIQRTYYTSIKQYMEQTQNYNKIFINMKANYFYDSDKYAYLKGIDVLKEAQNLNLLTRGYVLNNMNNYIKYRDMGMNFLCTDKIFNHNFAVAY</sequence>
<dbReference type="OrthoDB" id="368960at2759"/>
<dbReference type="Gene3D" id="3.20.20.190">
    <property type="entry name" value="Phosphatidylinositol (PI) phosphodiesterase"/>
    <property type="match status" value="1"/>
</dbReference>
<feature type="transmembrane region" description="Helical" evidence="2">
    <location>
        <begin position="89"/>
        <end position="111"/>
    </location>
</feature>
<dbReference type="InterPro" id="IPR017946">
    <property type="entry name" value="PLC-like_Pdiesterase_TIM-brl"/>
</dbReference>
<keyword evidence="2" id="KW-0472">Membrane</keyword>
<accession>A0A0V0QVX3</accession>
<feature type="region of interest" description="Disordered" evidence="1">
    <location>
        <begin position="25"/>
        <end position="47"/>
    </location>
</feature>
<dbReference type="AlphaFoldDB" id="A0A0V0QVX3"/>
<dbReference type="Proteomes" id="UP000054937">
    <property type="component" value="Unassembled WGS sequence"/>
</dbReference>
<evidence type="ECO:0000256" key="1">
    <source>
        <dbReference type="SAM" id="MobiDB-lite"/>
    </source>
</evidence>
<reference evidence="3 4" key="1">
    <citation type="journal article" date="2015" name="Sci. Rep.">
        <title>Genome of the facultative scuticociliatosis pathogen Pseudocohnilembus persalinus provides insight into its virulence through horizontal gene transfer.</title>
        <authorList>
            <person name="Xiong J."/>
            <person name="Wang G."/>
            <person name="Cheng J."/>
            <person name="Tian M."/>
            <person name="Pan X."/>
            <person name="Warren A."/>
            <person name="Jiang C."/>
            <person name="Yuan D."/>
            <person name="Miao W."/>
        </authorList>
    </citation>
    <scope>NUCLEOTIDE SEQUENCE [LARGE SCALE GENOMIC DNA]</scope>
    <source>
        <strain evidence="3">36N120E</strain>
    </source>
</reference>